<dbReference type="Proteomes" id="UP000075606">
    <property type="component" value="Unassembled WGS sequence"/>
</dbReference>
<evidence type="ECO:0000259" key="6">
    <source>
        <dbReference type="Pfam" id="PF04357"/>
    </source>
</evidence>
<dbReference type="GO" id="GO:0009306">
    <property type="term" value="P:protein secretion"/>
    <property type="evidence" value="ECO:0007669"/>
    <property type="project" value="InterPro"/>
</dbReference>
<comment type="caution">
    <text evidence="7">The sequence shown here is derived from an EMBL/GenBank/DDBJ whole genome shotgun (WGS) entry which is preliminary data.</text>
</comment>
<feature type="region of interest" description="Disordered" evidence="5">
    <location>
        <begin position="1469"/>
        <end position="1489"/>
    </location>
</feature>
<dbReference type="OrthoDB" id="9811276at2"/>
<proteinExistence type="predicted"/>
<accession>A0A150XBI5</accession>
<dbReference type="GO" id="GO:0005886">
    <property type="term" value="C:plasma membrane"/>
    <property type="evidence" value="ECO:0007669"/>
    <property type="project" value="InterPro"/>
</dbReference>
<evidence type="ECO:0000256" key="4">
    <source>
        <dbReference type="ARBA" id="ARBA00023136"/>
    </source>
</evidence>
<reference evidence="7 8" key="1">
    <citation type="submission" date="2016-01" db="EMBL/GenBank/DDBJ databases">
        <title>Genome sequencing of Roseivirga spongicola UST030701-084.</title>
        <authorList>
            <person name="Selvaratnam C."/>
            <person name="Thevarajoo S."/>
            <person name="Goh K.M."/>
            <person name="Ee R."/>
            <person name="Chan K.-G."/>
            <person name="Chong C.S."/>
        </authorList>
    </citation>
    <scope>NUCLEOTIDE SEQUENCE [LARGE SCALE GENOMIC DNA]</scope>
    <source>
        <strain evidence="7 8">UST030701-084</strain>
    </source>
</reference>
<gene>
    <name evidence="7" type="ORF">AWW68_09460</name>
</gene>
<dbReference type="RefSeq" id="WP_068220415.1">
    <property type="nucleotide sequence ID" value="NZ_LRPC01000012.1"/>
</dbReference>
<keyword evidence="3" id="KW-1133">Transmembrane helix</keyword>
<keyword evidence="8" id="KW-1185">Reference proteome</keyword>
<dbReference type="STRING" id="333140.AWW68_09460"/>
<organism evidence="7 8">
    <name type="scientific">Roseivirga spongicola</name>
    <dbReference type="NCBI Taxonomy" id="333140"/>
    <lineage>
        <taxon>Bacteria</taxon>
        <taxon>Pseudomonadati</taxon>
        <taxon>Bacteroidota</taxon>
        <taxon>Cytophagia</taxon>
        <taxon>Cytophagales</taxon>
        <taxon>Roseivirgaceae</taxon>
        <taxon>Roseivirga</taxon>
    </lineage>
</organism>
<feature type="compositionally biased region" description="Basic and acidic residues" evidence="5">
    <location>
        <begin position="1474"/>
        <end position="1489"/>
    </location>
</feature>
<comment type="subcellular location">
    <subcellularLocation>
        <location evidence="1">Membrane</location>
        <topology evidence="1">Single-pass membrane protein</topology>
    </subcellularLocation>
</comment>
<dbReference type="EMBL" id="LRPC01000012">
    <property type="protein sequence ID" value="KYG76040.1"/>
    <property type="molecule type" value="Genomic_DNA"/>
</dbReference>
<dbReference type="InterPro" id="IPR007452">
    <property type="entry name" value="TamB_C"/>
</dbReference>
<evidence type="ECO:0000313" key="8">
    <source>
        <dbReference type="Proteomes" id="UP000075606"/>
    </source>
</evidence>
<protein>
    <recommendedName>
        <fullName evidence="6">Translocation and assembly module TamB C-terminal domain-containing protein</fullName>
    </recommendedName>
</protein>
<dbReference type="Pfam" id="PF04357">
    <property type="entry name" value="TamB"/>
    <property type="match status" value="1"/>
</dbReference>
<evidence type="ECO:0000256" key="3">
    <source>
        <dbReference type="ARBA" id="ARBA00022989"/>
    </source>
</evidence>
<sequence>MALVALLINLPPIQNYVIDKATTYLTEGTGYRTEIGYANIKWFNSIALDNTRIYDENGVTMVGIDELALSFSISDILGKKNIKTKEAWLNGADVNLRNHASGGLNIDEWADRISALLASENTQPGEPSMFSIDQITLINSKFSISDSRKDSIKDGFDYNHFQLLDLNADLLNLKTVRDTFQIDVKQLRTRDSVSGLSIDNLETFFRNSRYGLTFFDLDLQMGKTHIKDFVELKRDKPSQMASFIDSVAIRADFDNTIIHTNELSYFVPELKKYDQAVDISGLFQGTVNRFYSDNFAIAFGNDSRFKGSIDIEGLPNINQTIFSLNLRESTLKATDLRQYMGQQTFRISNKFGLIKMSGNFDGLLNNFVADGIFDTRMGHIESNIKIEIEDNELPQYSGELFLKNFELGRFTEVPNFQRVDLDGSLAGKGFTLETANFQLDALIPKVGINGYNYTNIETDGTFAESFFNGQVDVNDPMFKLFATGSVDLRDNNKIFKLRGRLDTALLKEVKLTEEDMELSTSFDLDISGLKLDSIQGKIDLTETFYRYESQSIDLDSVYFGASRGATGRKLTVSSDLFYADFNGDFEFSEISRELSNISEQYRLQFSSRSDEVAQFIRRNPRTSNNFNMNYQFELYDITPLIHIFDSTIYVSKNTNIDGRFTNENNESIVLNTKIDTVQFGKINFYDNEVNINATNIRDQEKVLALGYISSEKQVYANSTETDKMVFEAVWDGTHMDLRQNVTQLSSGNYAEIGADLNFFPDRTELRFGNSNITILEETWQITDNNVVVFGDEKITIENLSVFNTDQSISFDGNIAIAQDTAQSLSIEFQEVEVANINPLANESYTGRVNGSIQAQNLYYNPLIFGDLSIEEFRINNFLVGDLEGSMSWNDYRERFDIDFDVDRLGRNTISMTGAFYPSRDEEQLNIDLLLNEANINIAEPYIDDYFSELGGFIDGRYKITGNTNAPVMKGLGAIKNGQMKINYLNTKYSFNGDVDFQERYISLENLQFLDARSRQAQFSGRVSHNYFRDFRLDLIGQLNQFQVLNTNQDVGDVYYGGAYATGQVSLTGEASNLTISANVRTEADTKIYIPITEEIEDNDVPEYITFVDRTVQDTTSTESIIDLDDVNKIKIEGLKLDLDIEVTPDAYVEIIIDPKTGDIIRGRGEGQLRLLIDTQGEFQMTGDLDITEGAYNFSLYNLITKEFDIEQPSTITWYGDPYEAIVDIKGSYNQSTSIAPLLVDAGFVETNEDGSSSASSRRIPTKVLLFLTGPMLSPEISFDIDFSEANINDYNVTTALNAFEARINGDEQELNRQVLSLIVLNNFQAQGGLTVGGRSSTQNVSQLLSNQLSQLVAQLDENLEVNFDLADLDENSFNTFRLRLSYTFLNGRLRVTREGGISGLQDINSIAGDWTAEYLLTPDGKYKVRVYSQTNYDLANLAVNRNATNQTTGASISQTTSFNTLREFFQGVNRKRQERQSDNSKENNSRGSN</sequence>
<evidence type="ECO:0000313" key="7">
    <source>
        <dbReference type="EMBL" id="KYG76040.1"/>
    </source>
</evidence>
<evidence type="ECO:0000256" key="2">
    <source>
        <dbReference type="ARBA" id="ARBA00022692"/>
    </source>
</evidence>
<feature type="domain" description="Translocation and assembly module TamB C-terminal" evidence="6">
    <location>
        <begin position="1011"/>
        <end position="1435"/>
    </location>
</feature>
<keyword evidence="4" id="KW-0472">Membrane</keyword>
<name>A0A150XBI5_9BACT</name>
<keyword evidence="2" id="KW-0812">Transmembrane</keyword>
<evidence type="ECO:0000256" key="1">
    <source>
        <dbReference type="ARBA" id="ARBA00004167"/>
    </source>
</evidence>
<evidence type="ECO:0000256" key="5">
    <source>
        <dbReference type="SAM" id="MobiDB-lite"/>
    </source>
</evidence>